<dbReference type="EMBL" id="UGHK01000002">
    <property type="protein sequence ID" value="STO71189.1"/>
    <property type="molecule type" value="Genomic_DNA"/>
</dbReference>
<dbReference type="PROSITE" id="PS01284">
    <property type="entry name" value="TNASE_2"/>
    <property type="match status" value="1"/>
</dbReference>
<dbReference type="InterPro" id="IPR035437">
    <property type="entry name" value="SNase_OB-fold_sf"/>
</dbReference>
<dbReference type="SUPFAM" id="SSF50199">
    <property type="entry name" value="Staphylococcal nuclease"/>
    <property type="match status" value="1"/>
</dbReference>
<proteinExistence type="predicted"/>
<feature type="region of interest" description="Disordered" evidence="4">
    <location>
        <begin position="176"/>
        <end position="196"/>
    </location>
</feature>
<accession>A0A377I8W1</accession>
<keyword evidence="1" id="KW-0540">Nuclease</keyword>
<sequence>MSFRYNTLKNSTFFKINMIRMLRKHLFFFIFTLFVLPQAKAVRSVQCLVVAVSDGDTFRCLLANNKQIKVRLDSIDAPEKKQPFGSKARQTLADFIHKQQVRLEIKGYDRYQRTLATVYNSHHQNINLAMVKLGMAWAYQRYAKDPQYFQAQQQAQQRRLGLWRDPNPIYPEQWRKMQSEQRKQKPQQKEGLFYGF</sequence>
<dbReference type="AlphaFoldDB" id="A0A377I8W1"/>
<evidence type="ECO:0000313" key="7">
    <source>
        <dbReference type="Proteomes" id="UP000254465"/>
    </source>
</evidence>
<dbReference type="GO" id="GO:0003676">
    <property type="term" value="F:nucleic acid binding"/>
    <property type="evidence" value="ECO:0007669"/>
    <property type="project" value="InterPro"/>
</dbReference>
<evidence type="ECO:0000256" key="4">
    <source>
        <dbReference type="SAM" id="MobiDB-lite"/>
    </source>
</evidence>
<evidence type="ECO:0000256" key="2">
    <source>
        <dbReference type="ARBA" id="ARBA00022759"/>
    </source>
</evidence>
<dbReference type="PANTHER" id="PTHR12302">
    <property type="entry name" value="EBNA2 BINDING PROTEIN P100"/>
    <property type="match status" value="1"/>
</dbReference>
<name>A0A377I8W1_AVIPA</name>
<dbReference type="InterPro" id="IPR016071">
    <property type="entry name" value="Staphylococal_nuclease_OB-fold"/>
</dbReference>
<organism evidence="6 7">
    <name type="scientific">Avibacterium paragallinarum</name>
    <name type="common">Haemophilus gallinarum</name>
    <dbReference type="NCBI Taxonomy" id="728"/>
    <lineage>
        <taxon>Bacteria</taxon>
        <taxon>Pseudomonadati</taxon>
        <taxon>Pseudomonadota</taxon>
        <taxon>Gammaproteobacteria</taxon>
        <taxon>Pasteurellales</taxon>
        <taxon>Pasteurellaceae</taxon>
        <taxon>Avibacterium</taxon>
    </lineage>
</organism>
<keyword evidence="2" id="KW-0255">Endonuclease</keyword>
<dbReference type="Pfam" id="PF00565">
    <property type="entry name" value="SNase"/>
    <property type="match status" value="1"/>
</dbReference>
<dbReference type="PROSITE" id="PS50830">
    <property type="entry name" value="TNASE_3"/>
    <property type="match status" value="1"/>
</dbReference>
<dbReference type="InterPro" id="IPR002071">
    <property type="entry name" value="Thermonucl_AS"/>
</dbReference>
<dbReference type="EC" id="3.1.31.1" evidence="6"/>
<evidence type="ECO:0000313" key="6">
    <source>
        <dbReference type="EMBL" id="STO71189.1"/>
    </source>
</evidence>
<dbReference type="Proteomes" id="UP000254465">
    <property type="component" value="Unassembled WGS sequence"/>
</dbReference>
<dbReference type="GO" id="GO:1990599">
    <property type="term" value="F:3' overhang single-stranded DNA endodeoxyribonuclease activity"/>
    <property type="evidence" value="ECO:0007669"/>
    <property type="project" value="UniProtKB-EC"/>
</dbReference>
<reference evidence="6 7" key="1">
    <citation type="submission" date="2018-06" db="EMBL/GenBank/DDBJ databases">
        <authorList>
            <consortium name="Pathogen Informatics"/>
            <person name="Doyle S."/>
        </authorList>
    </citation>
    <scope>NUCLEOTIDE SEQUENCE [LARGE SCALE GENOMIC DNA]</scope>
    <source>
        <strain evidence="6 7">NCTC11296</strain>
    </source>
</reference>
<dbReference type="SMART" id="SM00318">
    <property type="entry name" value="SNc"/>
    <property type="match status" value="1"/>
</dbReference>
<keyword evidence="3 6" id="KW-0378">Hydrolase</keyword>
<feature type="domain" description="TNase-like" evidence="5">
    <location>
        <begin position="43"/>
        <end position="165"/>
    </location>
</feature>
<evidence type="ECO:0000259" key="5">
    <source>
        <dbReference type="PROSITE" id="PS50830"/>
    </source>
</evidence>
<gene>
    <name evidence="6" type="primary">nucH</name>
    <name evidence="6" type="ORF">NCTC11296_01085</name>
</gene>
<evidence type="ECO:0000256" key="1">
    <source>
        <dbReference type="ARBA" id="ARBA00022722"/>
    </source>
</evidence>
<dbReference type="Gene3D" id="2.40.50.90">
    <property type="match status" value="1"/>
</dbReference>
<protein>
    <submittedName>
        <fullName evidence="6">Nuclease</fullName>
        <ecNumber evidence="6">3.1.31.1</ecNumber>
    </submittedName>
</protein>
<dbReference type="PANTHER" id="PTHR12302:SF3">
    <property type="entry name" value="SERINE_THREONINE-PROTEIN KINASE 31"/>
    <property type="match status" value="1"/>
</dbReference>
<evidence type="ECO:0000256" key="3">
    <source>
        <dbReference type="ARBA" id="ARBA00022801"/>
    </source>
</evidence>